<evidence type="ECO:0000313" key="1">
    <source>
        <dbReference type="EMBL" id="KAI3710993.1"/>
    </source>
</evidence>
<protein>
    <submittedName>
        <fullName evidence="1">Uncharacterized protein</fullName>
    </submittedName>
</protein>
<organism evidence="1 2">
    <name type="scientific">Cichorium intybus</name>
    <name type="common">Chicory</name>
    <dbReference type="NCBI Taxonomy" id="13427"/>
    <lineage>
        <taxon>Eukaryota</taxon>
        <taxon>Viridiplantae</taxon>
        <taxon>Streptophyta</taxon>
        <taxon>Embryophyta</taxon>
        <taxon>Tracheophyta</taxon>
        <taxon>Spermatophyta</taxon>
        <taxon>Magnoliopsida</taxon>
        <taxon>eudicotyledons</taxon>
        <taxon>Gunneridae</taxon>
        <taxon>Pentapetalae</taxon>
        <taxon>asterids</taxon>
        <taxon>campanulids</taxon>
        <taxon>Asterales</taxon>
        <taxon>Asteraceae</taxon>
        <taxon>Cichorioideae</taxon>
        <taxon>Cichorieae</taxon>
        <taxon>Cichoriinae</taxon>
        <taxon>Cichorium</taxon>
    </lineage>
</organism>
<reference evidence="1 2" key="2">
    <citation type="journal article" date="2022" name="Mol. Ecol. Resour.">
        <title>The genomes of chicory, endive, great burdock and yacon provide insights into Asteraceae paleo-polyploidization history and plant inulin production.</title>
        <authorList>
            <person name="Fan W."/>
            <person name="Wang S."/>
            <person name="Wang H."/>
            <person name="Wang A."/>
            <person name="Jiang F."/>
            <person name="Liu H."/>
            <person name="Zhao H."/>
            <person name="Xu D."/>
            <person name="Zhang Y."/>
        </authorList>
    </citation>
    <scope>NUCLEOTIDE SEQUENCE [LARGE SCALE GENOMIC DNA]</scope>
    <source>
        <strain evidence="2">cv. Punajuju</strain>
        <tissue evidence="1">Leaves</tissue>
    </source>
</reference>
<sequence length="430" mass="48924">MIAEKHHLCFESTVKEGSSMAFATPSLTLCLNTGVFPTNPMKNHIRTGFLPLVLTKISDHRRSISCRRAGSMVALSFFYWAIGFAKFRHFMRFYVVTATSLIENGNSERAHEVMRCMVRNLAEIGRLKEAVSMVIEMRNQGLEPCTQTLNCLIGVAIEMSSIELARKVFVEMSERGALPDSCTFKILTISYCKSNEISHLVRSESYKPNVLTYTAMITGYCKEGKVNRAEMLLTRMQEQGLVPNENTYTTLINGHCKNGNLDRAFELINEMKKEGLPPNMYTYNAIINRLFKKGMVQEAYEQLDEEMEKLIMLNEAKSYYDAMIEKGLVPCEVTRLTIAYEYCKVNDLSTAMEVVDSLEKKLWVRTVNTLVRKLCSEKKVEVVVPFVHKLIDKEKNLDRIMLMGFVTACYDSNHYAIVSDISERISNGIG</sequence>
<gene>
    <name evidence="1" type="ORF">L2E82_40794</name>
</gene>
<dbReference type="EMBL" id="CM042015">
    <property type="protein sequence ID" value="KAI3710993.1"/>
    <property type="molecule type" value="Genomic_DNA"/>
</dbReference>
<proteinExistence type="predicted"/>
<name>A0ACB9AMR5_CICIN</name>
<keyword evidence="2" id="KW-1185">Reference proteome</keyword>
<comment type="caution">
    <text evidence="1">The sequence shown here is derived from an EMBL/GenBank/DDBJ whole genome shotgun (WGS) entry which is preliminary data.</text>
</comment>
<reference evidence="2" key="1">
    <citation type="journal article" date="2022" name="Mol. Ecol. Resour.">
        <title>The genomes of chicory, endive, great burdock and yacon provide insights into Asteraceae palaeo-polyploidization history and plant inulin production.</title>
        <authorList>
            <person name="Fan W."/>
            <person name="Wang S."/>
            <person name="Wang H."/>
            <person name="Wang A."/>
            <person name="Jiang F."/>
            <person name="Liu H."/>
            <person name="Zhao H."/>
            <person name="Xu D."/>
            <person name="Zhang Y."/>
        </authorList>
    </citation>
    <scope>NUCLEOTIDE SEQUENCE [LARGE SCALE GENOMIC DNA]</scope>
    <source>
        <strain evidence="2">cv. Punajuju</strain>
    </source>
</reference>
<accession>A0ACB9AMR5</accession>
<evidence type="ECO:0000313" key="2">
    <source>
        <dbReference type="Proteomes" id="UP001055811"/>
    </source>
</evidence>
<dbReference type="Proteomes" id="UP001055811">
    <property type="component" value="Linkage Group LG07"/>
</dbReference>